<feature type="region of interest" description="Disordered" evidence="4">
    <location>
        <begin position="354"/>
        <end position="520"/>
    </location>
</feature>
<evidence type="ECO:0000256" key="1">
    <source>
        <dbReference type="ARBA" id="ARBA00022741"/>
    </source>
</evidence>
<feature type="region of interest" description="Disordered" evidence="4">
    <location>
        <begin position="613"/>
        <end position="638"/>
    </location>
</feature>
<protein>
    <recommendedName>
        <fullName evidence="5">Protein kinase domain-containing protein</fullName>
    </recommendedName>
</protein>
<feature type="compositionally biased region" description="Low complexity" evidence="4">
    <location>
        <begin position="9"/>
        <end position="19"/>
    </location>
</feature>
<dbReference type="GO" id="GO:0004674">
    <property type="term" value="F:protein serine/threonine kinase activity"/>
    <property type="evidence" value="ECO:0007669"/>
    <property type="project" value="InterPro"/>
</dbReference>
<keyword evidence="1 3" id="KW-0547">Nucleotide-binding</keyword>
<dbReference type="AlphaFoldDB" id="A0AAD5YX18"/>
<dbReference type="GO" id="GO:0005737">
    <property type="term" value="C:cytoplasm"/>
    <property type="evidence" value="ECO:0007669"/>
    <property type="project" value="TreeGrafter"/>
</dbReference>
<dbReference type="InterPro" id="IPR017441">
    <property type="entry name" value="Protein_kinase_ATP_BS"/>
</dbReference>
<dbReference type="SUPFAM" id="SSF56112">
    <property type="entry name" value="Protein kinase-like (PK-like)"/>
    <property type="match status" value="1"/>
</dbReference>
<dbReference type="InterPro" id="IPR011009">
    <property type="entry name" value="Kinase-like_dom_sf"/>
</dbReference>
<organism evidence="6 7">
    <name type="scientific">Leucocoprinus birnbaumii</name>
    <dbReference type="NCBI Taxonomy" id="56174"/>
    <lineage>
        <taxon>Eukaryota</taxon>
        <taxon>Fungi</taxon>
        <taxon>Dikarya</taxon>
        <taxon>Basidiomycota</taxon>
        <taxon>Agaricomycotina</taxon>
        <taxon>Agaricomycetes</taxon>
        <taxon>Agaricomycetidae</taxon>
        <taxon>Agaricales</taxon>
        <taxon>Agaricineae</taxon>
        <taxon>Agaricaceae</taxon>
        <taxon>Leucocoprinus</taxon>
    </lineage>
</organism>
<gene>
    <name evidence="6" type="ORF">NP233_g2751</name>
</gene>
<feature type="region of interest" description="Disordered" evidence="4">
    <location>
        <begin position="803"/>
        <end position="889"/>
    </location>
</feature>
<dbReference type="PANTHER" id="PTHR24348">
    <property type="entry name" value="SERINE/THREONINE-PROTEIN KINASE UNC-51-RELATED"/>
    <property type="match status" value="1"/>
</dbReference>
<evidence type="ECO:0000259" key="5">
    <source>
        <dbReference type="PROSITE" id="PS50011"/>
    </source>
</evidence>
<feature type="compositionally biased region" description="Basic and acidic residues" evidence="4">
    <location>
        <begin position="504"/>
        <end position="520"/>
    </location>
</feature>
<dbReference type="PROSITE" id="PS00107">
    <property type="entry name" value="PROTEIN_KINASE_ATP"/>
    <property type="match status" value="1"/>
</dbReference>
<feature type="compositionally biased region" description="Basic and acidic residues" evidence="4">
    <location>
        <begin position="869"/>
        <end position="879"/>
    </location>
</feature>
<reference evidence="6" key="1">
    <citation type="submission" date="2022-07" db="EMBL/GenBank/DDBJ databases">
        <title>Genome Sequence of Leucocoprinus birnbaumii.</title>
        <authorList>
            <person name="Buettner E."/>
        </authorList>
    </citation>
    <scope>NUCLEOTIDE SEQUENCE</scope>
    <source>
        <strain evidence="6">VT141</strain>
    </source>
</reference>
<dbReference type="GO" id="GO:0005524">
    <property type="term" value="F:ATP binding"/>
    <property type="evidence" value="ECO:0007669"/>
    <property type="project" value="UniProtKB-UniRule"/>
</dbReference>
<feature type="compositionally biased region" description="Polar residues" evidence="4">
    <location>
        <begin position="579"/>
        <end position="589"/>
    </location>
</feature>
<dbReference type="PROSITE" id="PS00108">
    <property type="entry name" value="PROTEIN_KINASE_ST"/>
    <property type="match status" value="1"/>
</dbReference>
<feature type="compositionally biased region" description="Low complexity" evidence="4">
    <location>
        <begin position="761"/>
        <end position="773"/>
    </location>
</feature>
<proteinExistence type="predicted"/>
<evidence type="ECO:0000256" key="3">
    <source>
        <dbReference type="PROSITE-ProRule" id="PRU10141"/>
    </source>
</evidence>
<dbReference type="Gene3D" id="1.10.510.10">
    <property type="entry name" value="Transferase(Phosphotransferase) domain 1"/>
    <property type="match status" value="1"/>
</dbReference>
<dbReference type="InterPro" id="IPR045269">
    <property type="entry name" value="Atg1-like"/>
</dbReference>
<feature type="region of interest" description="Disordered" evidence="4">
    <location>
        <begin position="534"/>
        <end position="589"/>
    </location>
</feature>
<dbReference type="InterPro" id="IPR000719">
    <property type="entry name" value="Prot_kinase_dom"/>
</dbReference>
<sequence>MLEPKAARSSSCTSSPPLSDMEASALPGPTAEKSDVFSISDQALSDRLQFIQEIGYGNWGSVWLCRPKLSSSSDGLGTAKGQKIAVKLVHRSKTSTTAARVRSLWNEMKIVRNFKNDPHPSIIPFHSFVLTPSYALITMTYLPSLVPVEVEESKAREWFHFLLSGIEFLHQRGVVHNDIKPANILLSHKSIPVLVDFGFAERYDLDSPTAFHSNLSYGTPEYLSPERARGLPHDTRKSDVWSLGITFFEILIGRTPFENTDGEQLSTKDDLEKYWQRTLLGTWIGEWKMTTEMEKLLQRMIAPNADLRCTASQAMADEMWSPRHESTIAHRRAASTSDTSSVIFEKETAKLLNMTPSSAKSGKGKLMSPPGLDSPVRRKDASVRAIMEPKSQPKVTPNRVVPPKKRPHVPPIPGLSPVKASPPTTPLTSGRENATSPRAGISTPARRPVGLAARNANLPLGPKTPANRAVKEKPRTLESVTKGSISRRISRDVKETTRTASQRSGKESTSVRDRVRDWERERERLREMARLEEIERERDEELEKGRKKQEKVEKQRKISIKEHKSNKENHGTTAFKKTVSPSPIVTPPLTQGKQPAALLSPFTTSSPFVHPVSNSTVTNKMPAAETPSRPTSARGKKFGHAIRSSIDKTLGVYKTPTLNRGATGRSTPARSLDIDVRDSKPVIKRPQTRGSSQAQFWENEGDSSLSVARNAIQSDKVAADSRTDRLTIWMQNVERVVEDARQNFAASAKVDAPLPSLPAAPRNVSNGRSNRSSRVPRKVLAASQIFADYNNSLVAETSSSANTSALGSFDATSSSSGSPAASTAQTTPSGSACPPASTELPKTPLVIPEIHTPSRQRRATVSEDSPIAFHRDTEMTPSKRREKSRSHGNFLQQRIASISQLEAEINKPVEPEPNPRLSEMFDRSIFIATPLRSCENLDSSPNNSTDDLASSPCHVEPYPQRKIASPDALPDTPNQRKMEGVYDRFLMATSSVKRVGKGYQSDFIPPPSAASNKSGALSRRHSRLFFGGSKTPMLPPISSEDVAQRRGVSVDEMGVISYGPVSTDPDNSMSTGAMSVSFMRKAIKAMVPSTKSTKRLSKMVVA</sequence>
<comment type="caution">
    <text evidence="6">The sequence shown here is derived from an EMBL/GenBank/DDBJ whole genome shotgun (WGS) entry which is preliminary data.</text>
</comment>
<name>A0AAD5YX18_9AGAR</name>
<dbReference type="Pfam" id="PF00069">
    <property type="entry name" value="Pkinase"/>
    <property type="match status" value="1"/>
</dbReference>
<feature type="compositionally biased region" description="Polar residues" evidence="4">
    <location>
        <begin position="936"/>
        <end position="948"/>
    </location>
</feature>
<feature type="region of interest" description="Disordered" evidence="4">
    <location>
        <begin position="936"/>
        <end position="975"/>
    </location>
</feature>
<feature type="compositionally biased region" description="Polar residues" evidence="4">
    <location>
        <begin position="426"/>
        <end position="436"/>
    </location>
</feature>
<evidence type="ECO:0000313" key="7">
    <source>
        <dbReference type="Proteomes" id="UP001213000"/>
    </source>
</evidence>
<dbReference type="PROSITE" id="PS50011">
    <property type="entry name" value="PROTEIN_KINASE_DOM"/>
    <property type="match status" value="1"/>
</dbReference>
<evidence type="ECO:0000256" key="4">
    <source>
        <dbReference type="SAM" id="MobiDB-lite"/>
    </source>
</evidence>
<feature type="region of interest" description="Disordered" evidence="4">
    <location>
        <begin position="753"/>
        <end position="776"/>
    </location>
</feature>
<feature type="domain" description="Protein kinase" evidence="5">
    <location>
        <begin position="48"/>
        <end position="327"/>
    </location>
</feature>
<accession>A0AAD5YX18</accession>
<dbReference type="EMBL" id="JANIEX010000121">
    <property type="protein sequence ID" value="KAJ3572947.1"/>
    <property type="molecule type" value="Genomic_DNA"/>
</dbReference>
<dbReference type="GO" id="GO:0010506">
    <property type="term" value="P:regulation of autophagy"/>
    <property type="evidence" value="ECO:0007669"/>
    <property type="project" value="InterPro"/>
</dbReference>
<feature type="compositionally biased region" description="Basic and acidic residues" evidence="4">
    <location>
        <begin position="534"/>
        <end position="570"/>
    </location>
</feature>
<dbReference type="Proteomes" id="UP001213000">
    <property type="component" value="Unassembled WGS sequence"/>
</dbReference>
<dbReference type="CDD" id="cd14014">
    <property type="entry name" value="STKc_PknB_like"/>
    <property type="match status" value="1"/>
</dbReference>
<dbReference type="PANTHER" id="PTHR24348:SF68">
    <property type="entry name" value="SERINE_THREONINE-PROTEIN KINASE ATG1C"/>
    <property type="match status" value="1"/>
</dbReference>
<keyword evidence="7" id="KW-1185">Reference proteome</keyword>
<evidence type="ECO:0000313" key="6">
    <source>
        <dbReference type="EMBL" id="KAJ3572947.1"/>
    </source>
</evidence>
<evidence type="ECO:0000256" key="2">
    <source>
        <dbReference type="ARBA" id="ARBA00022840"/>
    </source>
</evidence>
<feature type="region of interest" description="Disordered" evidence="4">
    <location>
        <begin position="1"/>
        <end position="32"/>
    </location>
</feature>
<dbReference type="InterPro" id="IPR008271">
    <property type="entry name" value="Ser/Thr_kinase_AS"/>
</dbReference>
<keyword evidence="2 3" id="KW-0067">ATP-binding</keyword>
<feature type="binding site" evidence="3">
    <location>
        <position position="87"/>
    </location>
    <ligand>
        <name>ATP</name>
        <dbReference type="ChEBI" id="CHEBI:30616"/>
    </ligand>
</feature>
<feature type="compositionally biased region" description="Low complexity" evidence="4">
    <location>
        <begin position="804"/>
        <end position="832"/>
    </location>
</feature>
<dbReference type="SMART" id="SM00220">
    <property type="entry name" value="S_TKc"/>
    <property type="match status" value="1"/>
</dbReference>